<sequence length="168" mass="19546">MLCDIQIEQFNFHEHAKRPPILVFVTRFIYRRQQIMQEECISVGAGASRAFSYPFTRKTKQRQLSFVYLIRTSYSFKSCSATLSLTAEVEEKPKFDVDKAALVARELRKSFNSGRTTNYDWRMSQLKSIEKMLEEKENDITEALYKDLSKPGLEAFVAELYVSCDTLI</sequence>
<dbReference type="GO" id="GO:0005737">
    <property type="term" value="C:cytoplasm"/>
    <property type="evidence" value="ECO:0007669"/>
    <property type="project" value="TreeGrafter"/>
</dbReference>
<gene>
    <name evidence="2" type="primary">ALDH3I1_1</name>
    <name evidence="2" type="ORF">CFP56_007118</name>
</gene>
<accession>A0AAW0L6B5</accession>
<dbReference type="InterPro" id="IPR016161">
    <property type="entry name" value="Ald_DH/histidinol_DH"/>
</dbReference>
<dbReference type="Proteomes" id="UP000237347">
    <property type="component" value="Unassembled WGS sequence"/>
</dbReference>
<dbReference type="Gene3D" id="3.40.605.10">
    <property type="entry name" value="Aldehyde Dehydrogenase, Chain A, domain 1"/>
    <property type="match status" value="1"/>
</dbReference>
<comment type="caution">
    <text evidence="2">The sequence shown here is derived from an EMBL/GenBank/DDBJ whole genome shotgun (WGS) entry which is preliminary data.</text>
</comment>
<dbReference type="GO" id="GO:0006081">
    <property type="term" value="P:aldehyde metabolic process"/>
    <property type="evidence" value="ECO:0007669"/>
    <property type="project" value="InterPro"/>
</dbReference>
<dbReference type="EMBL" id="PKMF04000146">
    <property type="protein sequence ID" value="KAK7847104.1"/>
    <property type="molecule type" value="Genomic_DNA"/>
</dbReference>
<dbReference type="GO" id="GO:0004029">
    <property type="term" value="F:aldehyde dehydrogenase (NAD+) activity"/>
    <property type="evidence" value="ECO:0007669"/>
    <property type="project" value="TreeGrafter"/>
</dbReference>
<organism evidence="2 3">
    <name type="scientific">Quercus suber</name>
    <name type="common">Cork oak</name>
    <dbReference type="NCBI Taxonomy" id="58331"/>
    <lineage>
        <taxon>Eukaryota</taxon>
        <taxon>Viridiplantae</taxon>
        <taxon>Streptophyta</taxon>
        <taxon>Embryophyta</taxon>
        <taxon>Tracheophyta</taxon>
        <taxon>Spermatophyta</taxon>
        <taxon>Magnoliopsida</taxon>
        <taxon>eudicotyledons</taxon>
        <taxon>Gunneridae</taxon>
        <taxon>Pentapetalae</taxon>
        <taxon>rosids</taxon>
        <taxon>fabids</taxon>
        <taxon>Fagales</taxon>
        <taxon>Fagaceae</taxon>
        <taxon>Quercus</taxon>
    </lineage>
</organism>
<evidence type="ECO:0000313" key="2">
    <source>
        <dbReference type="EMBL" id="KAK7847104.1"/>
    </source>
</evidence>
<dbReference type="AlphaFoldDB" id="A0AAW0L6B5"/>
<dbReference type="InterPro" id="IPR012394">
    <property type="entry name" value="Aldehyde_DH_NAD(P)"/>
</dbReference>
<reference evidence="2 3" key="1">
    <citation type="journal article" date="2018" name="Sci. Data">
        <title>The draft genome sequence of cork oak.</title>
        <authorList>
            <person name="Ramos A.M."/>
            <person name="Usie A."/>
            <person name="Barbosa P."/>
            <person name="Barros P.M."/>
            <person name="Capote T."/>
            <person name="Chaves I."/>
            <person name="Simoes F."/>
            <person name="Abreu I."/>
            <person name="Carrasquinho I."/>
            <person name="Faro C."/>
            <person name="Guimaraes J.B."/>
            <person name="Mendonca D."/>
            <person name="Nobrega F."/>
            <person name="Rodrigues L."/>
            <person name="Saibo N.J.M."/>
            <person name="Varela M.C."/>
            <person name="Egas C."/>
            <person name="Matos J."/>
            <person name="Miguel C.M."/>
            <person name="Oliveira M.M."/>
            <person name="Ricardo C.P."/>
            <person name="Goncalves S."/>
        </authorList>
    </citation>
    <scope>NUCLEOTIDE SEQUENCE [LARGE SCALE GENOMIC DNA]</scope>
    <source>
        <strain evidence="3">cv. HL8</strain>
    </source>
</reference>
<name>A0AAW0L6B5_QUESU</name>
<keyword evidence="3" id="KW-1185">Reference proteome</keyword>
<evidence type="ECO:0000313" key="3">
    <source>
        <dbReference type="Proteomes" id="UP000237347"/>
    </source>
</evidence>
<evidence type="ECO:0000256" key="1">
    <source>
        <dbReference type="ARBA" id="ARBA00023002"/>
    </source>
</evidence>
<dbReference type="PANTHER" id="PTHR43570:SF25">
    <property type="entry name" value="ALDEHYDE DEHYDROGENASE FAMILY 3 MEMBER I1, CHLOROPLASTIC"/>
    <property type="match status" value="1"/>
</dbReference>
<protein>
    <submittedName>
        <fullName evidence="2">Aldehyde dehydrogenase family 3 member i1</fullName>
    </submittedName>
</protein>
<keyword evidence="1" id="KW-0560">Oxidoreductase</keyword>
<dbReference type="InterPro" id="IPR016162">
    <property type="entry name" value="Ald_DH_N"/>
</dbReference>
<proteinExistence type="predicted"/>
<dbReference type="SUPFAM" id="SSF53720">
    <property type="entry name" value="ALDH-like"/>
    <property type="match status" value="1"/>
</dbReference>
<dbReference type="PANTHER" id="PTHR43570">
    <property type="entry name" value="ALDEHYDE DEHYDROGENASE"/>
    <property type="match status" value="1"/>
</dbReference>